<organism evidence="2 3">
    <name type="scientific">Myodes glareolus</name>
    <name type="common">Bank vole</name>
    <name type="synonym">Clethrionomys glareolus</name>
    <dbReference type="NCBI Taxonomy" id="447135"/>
    <lineage>
        <taxon>Eukaryota</taxon>
        <taxon>Metazoa</taxon>
        <taxon>Chordata</taxon>
        <taxon>Craniata</taxon>
        <taxon>Vertebrata</taxon>
        <taxon>Euteleostomi</taxon>
        <taxon>Mammalia</taxon>
        <taxon>Eutheria</taxon>
        <taxon>Euarchontoglires</taxon>
        <taxon>Glires</taxon>
        <taxon>Rodentia</taxon>
        <taxon>Myomorpha</taxon>
        <taxon>Muroidea</taxon>
        <taxon>Cricetidae</taxon>
        <taxon>Arvicolinae</taxon>
        <taxon>Myodes</taxon>
    </lineage>
</organism>
<dbReference type="Proteomes" id="UP001488838">
    <property type="component" value="Unassembled WGS sequence"/>
</dbReference>
<dbReference type="AlphaFoldDB" id="A0AAW0IDD5"/>
<gene>
    <name evidence="2" type="ORF">U0070_020770</name>
</gene>
<reference evidence="2 3" key="1">
    <citation type="journal article" date="2023" name="bioRxiv">
        <title>Conserved and derived expression patterns and positive selection on dental genes reveal complex evolutionary context of ever-growing rodent molars.</title>
        <authorList>
            <person name="Calamari Z.T."/>
            <person name="Song A."/>
            <person name="Cohen E."/>
            <person name="Akter M."/>
            <person name="Roy R.D."/>
            <person name="Hallikas O."/>
            <person name="Christensen M.M."/>
            <person name="Li P."/>
            <person name="Marangoni P."/>
            <person name="Jernvall J."/>
            <person name="Klein O.D."/>
        </authorList>
    </citation>
    <scope>NUCLEOTIDE SEQUENCE [LARGE SCALE GENOMIC DNA]</scope>
    <source>
        <strain evidence="2">V071</strain>
    </source>
</reference>
<protein>
    <submittedName>
        <fullName evidence="2">Uncharacterized protein</fullName>
    </submittedName>
</protein>
<evidence type="ECO:0000313" key="2">
    <source>
        <dbReference type="EMBL" id="KAK7812490.1"/>
    </source>
</evidence>
<feature type="compositionally biased region" description="Pro residues" evidence="1">
    <location>
        <begin position="67"/>
        <end position="83"/>
    </location>
</feature>
<feature type="region of interest" description="Disordered" evidence="1">
    <location>
        <begin position="64"/>
        <end position="83"/>
    </location>
</feature>
<feature type="region of interest" description="Disordered" evidence="1">
    <location>
        <begin position="126"/>
        <end position="156"/>
    </location>
</feature>
<sequence length="176" mass="18310">MGPCGLSPRALHPFRYPNLMRIPKVANILHFMSQPTAVSPIALPPKPVFSAPSLVIQAWAARAGPGSLPPQDPTSRPPPASCPPAPRGLCSLFLRAALPPAAGSRRHCLEPPGTGRPKEAGALRSTGALTSASPSPSPAPPRATLTDASHPTGIGLVNRSKRLPIHSALQRHPFGI</sequence>
<evidence type="ECO:0000256" key="1">
    <source>
        <dbReference type="SAM" id="MobiDB-lite"/>
    </source>
</evidence>
<proteinExistence type="predicted"/>
<name>A0AAW0IDD5_MYOGA</name>
<keyword evidence="3" id="KW-1185">Reference proteome</keyword>
<dbReference type="EMBL" id="JBBHLL010000151">
    <property type="protein sequence ID" value="KAK7812490.1"/>
    <property type="molecule type" value="Genomic_DNA"/>
</dbReference>
<comment type="caution">
    <text evidence="2">The sequence shown here is derived from an EMBL/GenBank/DDBJ whole genome shotgun (WGS) entry which is preliminary data.</text>
</comment>
<accession>A0AAW0IDD5</accession>
<evidence type="ECO:0000313" key="3">
    <source>
        <dbReference type="Proteomes" id="UP001488838"/>
    </source>
</evidence>